<dbReference type="GO" id="GO:1990133">
    <property type="term" value="C:molybdopterin adenylyltransferase complex"/>
    <property type="evidence" value="ECO:0007669"/>
    <property type="project" value="TreeGrafter"/>
</dbReference>
<evidence type="ECO:0000313" key="5">
    <source>
        <dbReference type="Proteomes" id="UP000009139"/>
    </source>
</evidence>
<dbReference type="SUPFAM" id="SSF54285">
    <property type="entry name" value="MoaD/ThiS"/>
    <property type="match status" value="1"/>
</dbReference>
<keyword evidence="3" id="KW-0501">Molybdenum cofactor biosynthesis</keyword>
<dbReference type="FunFam" id="3.10.20.30:FF:000010">
    <property type="entry name" value="Molybdopterin synthase sulfur carrier subunit"/>
    <property type="match status" value="1"/>
</dbReference>
<reference evidence="4 5" key="1">
    <citation type="journal article" date="2012" name="Curr. Microbiol.">
        <title>Re-annotation of two hyperthermophilic archaea Pyrococcus abyssi GE5 and Pyrococcus furiosus DSM 3638.</title>
        <authorList>
            <person name="Gao J."/>
            <person name="Wang J."/>
        </authorList>
    </citation>
    <scope>GENOME REANNOTATION</scope>
    <source>
        <strain evidence="5">GE5 / Orsay</strain>
    </source>
</reference>
<dbReference type="InterPro" id="IPR003749">
    <property type="entry name" value="ThiS/MoaD-like"/>
</dbReference>
<dbReference type="InterPro" id="IPR054834">
    <property type="entry name" value="SAMP1_3"/>
</dbReference>
<comment type="miscellaneous">
    <text evidence="4">The sequence shown here is derived from an EMBL/GenBank/DDBJ third party annotation (TPA) entry.</text>
</comment>
<name>G8ZHM8_PYRAB</name>
<evidence type="ECO:0000256" key="2">
    <source>
        <dbReference type="ARBA" id="ARBA00022741"/>
    </source>
</evidence>
<dbReference type="InterPro" id="IPR010038">
    <property type="entry name" value="MoaD_arc-typ"/>
</dbReference>
<dbReference type="NCBIfam" id="NF041918">
    <property type="entry name" value="SAMP1"/>
    <property type="match status" value="1"/>
</dbReference>
<dbReference type="GO" id="GO:0000166">
    <property type="term" value="F:nucleotide binding"/>
    <property type="evidence" value="ECO:0007669"/>
    <property type="project" value="UniProtKB-KW"/>
</dbReference>
<dbReference type="InterPro" id="IPR012675">
    <property type="entry name" value="Beta-grasp_dom_sf"/>
</dbReference>
<proteinExistence type="predicted"/>
<dbReference type="UniPathway" id="UPA00344"/>
<comment type="pathway">
    <text evidence="1">Cofactor biosynthesis; molybdopterin biosynthesis.</text>
</comment>
<dbReference type="EMBL" id="HE613800">
    <property type="protein sequence ID" value="CCE70865.1"/>
    <property type="molecule type" value="Genomic_DNA"/>
</dbReference>
<keyword evidence="2" id="KW-0547">Nucleotide-binding</keyword>
<evidence type="ECO:0000256" key="3">
    <source>
        <dbReference type="ARBA" id="ARBA00023150"/>
    </source>
</evidence>
<dbReference type="AlphaFoldDB" id="G8ZHM8"/>
<dbReference type="InterPro" id="IPR016155">
    <property type="entry name" value="Mopterin_synth/thiamin_S_b"/>
</dbReference>
<protein>
    <submittedName>
        <fullName evidence="4">Molybdopterin converting factor, subunit 1</fullName>
    </submittedName>
</protein>
<dbReference type="NCBIfam" id="TIGR01687">
    <property type="entry name" value="moaD_arch"/>
    <property type="match status" value="1"/>
</dbReference>
<dbReference type="Gene3D" id="3.10.20.30">
    <property type="match status" value="1"/>
</dbReference>
<evidence type="ECO:0000313" key="4">
    <source>
        <dbReference type="EMBL" id="CCE70865.1"/>
    </source>
</evidence>
<dbReference type="Pfam" id="PF02597">
    <property type="entry name" value="ThiS"/>
    <property type="match status" value="1"/>
</dbReference>
<dbReference type="InterPro" id="IPR044672">
    <property type="entry name" value="MOCS2A"/>
</dbReference>
<dbReference type="Proteomes" id="UP000009139">
    <property type="component" value="Chromosome"/>
</dbReference>
<dbReference type="PANTHER" id="PTHR33359">
    <property type="entry name" value="MOLYBDOPTERIN SYNTHASE SULFUR CARRIER SUBUNIT"/>
    <property type="match status" value="1"/>
</dbReference>
<sequence>MRGGSVKVRVRYFARFRDLAGTSEEEIELKDGATIRDLIEEIKRRHERFKSEVFGEDFDEDADVNVSLNGRYVSWDEKLKDGDVVGIFPPVSGG</sequence>
<dbReference type="CDD" id="cd00754">
    <property type="entry name" value="Ubl_MoaD"/>
    <property type="match status" value="1"/>
</dbReference>
<gene>
    <name evidence="4" type="primary">moaD</name>
    <name evidence="4" type="ORF">PAB3357</name>
</gene>
<organism evidence="4 5">
    <name type="scientific">Pyrococcus abyssi (strain GE5 / Orsay)</name>
    <dbReference type="NCBI Taxonomy" id="272844"/>
    <lineage>
        <taxon>Archaea</taxon>
        <taxon>Methanobacteriati</taxon>
        <taxon>Methanobacteriota</taxon>
        <taxon>Thermococci</taxon>
        <taxon>Thermococcales</taxon>
        <taxon>Thermococcaceae</taxon>
        <taxon>Pyrococcus</taxon>
    </lineage>
</organism>
<accession>G8ZHM8</accession>
<dbReference type="PANTHER" id="PTHR33359:SF1">
    <property type="entry name" value="MOLYBDOPTERIN SYNTHASE SULFUR CARRIER SUBUNIT"/>
    <property type="match status" value="1"/>
</dbReference>
<evidence type="ECO:0000256" key="1">
    <source>
        <dbReference type="ARBA" id="ARBA00005046"/>
    </source>
</evidence>
<dbReference type="GO" id="GO:0006777">
    <property type="term" value="P:Mo-molybdopterin cofactor biosynthetic process"/>
    <property type="evidence" value="ECO:0007669"/>
    <property type="project" value="UniProtKB-KW"/>
</dbReference>